<dbReference type="AlphaFoldDB" id="A0A2M7DMC5"/>
<dbReference type="Gene3D" id="3.90.79.10">
    <property type="entry name" value="Nucleoside Triphosphate Pyrophosphohydrolase"/>
    <property type="match status" value="1"/>
</dbReference>
<name>A0A2M7DMC5_9BACT</name>
<evidence type="ECO:0000256" key="1">
    <source>
        <dbReference type="ARBA" id="ARBA00022801"/>
    </source>
</evidence>
<comment type="caution">
    <text evidence="3">The sequence shown here is derived from an EMBL/GenBank/DDBJ whole genome shotgun (WGS) entry which is preliminary data.</text>
</comment>
<dbReference type="PANTHER" id="PTHR16099:SF5">
    <property type="entry name" value="NUCLEOTIDE TRIPHOSPHATE DIPHOSPHATASE NUDT15"/>
    <property type="match status" value="1"/>
</dbReference>
<gene>
    <name evidence="3" type="ORF">COS18_03690</name>
</gene>
<dbReference type="CDD" id="cd04678">
    <property type="entry name" value="NUDIX_MTH2_Nudt15"/>
    <property type="match status" value="1"/>
</dbReference>
<dbReference type="Pfam" id="PF00293">
    <property type="entry name" value="NUDIX"/>
    <property type="match status" value="1"/>
</dbReference>
<dbReference type="FunFam" id="3.90.79.10:FF:000060">
    <property type="entry name" value="Nudix hydrolase 1"/>
    <property type="match status" value="1"/>
</dbReference>
<evidence type="ECO:0000259" key="2">
    <source>
        <dbReference type="PROSITE" id="PS51462"/>
    </source>
</evidence>
<evidence type="ECO:0000313" key="3">
    <source>
        <dbReference type="EMBL" id="PIV50920.1"/>
    </source>
</evidence>
<dbReference type="Proteomes" id="UP000228896">
    <property type="component" value="Unassembled WGS sequence"/>
</dbReference>
<dbReference type="EMBL" id="PETS01000096">
    <property type="protein sequence ID" value="PIV50920.1"/>
    <property type="molecule type" value="Genomic_DNA"/>
</dbReference>
<dbReference type="GO" id="GO:0016787">
    <property type="term" value="F:hydrolase activity"/>
    <property type="evidence" value="ECO:0007669"/>
    <property type="project" value="UniProtKB-KW"/>
</dbReference>
<sequence length="138" mass="15726">MEKPKVGVGVMILKDGKVLLGKRKGSHGEGEFAFPGGHLEYMESFADCAKREVLEECGIEIDNIRFQFLANVVKYAPKHYIHVGLLADWKKGEPKVMEPNRSGSWLWYDINNLPEPIFKMCELSIKSYKSGNNYFDIL</sequence>
<dbReference type="InterPro" id="IPR020084">
    <property type="entry name" value="NUDIX_hydrolase_CS"/>
</dbReference>
<dbReference type="PANTHER" id="PTHR16099">
    <property type="entry name" value="8-OXO-DGTP DIPHOSPHATES NUDT15"/>
    <property type="match status" value="1"/>
</dbReference>
<protein>
    <submittedName>
        <fullName evidence="3">DNA mismatch repair protein MutT</fullName>
    </submittedName>
</protein>
<dbReference type="PROSITE" id="PS51462">
    <property type="entry name" value="NUDIX"/>
    <property type="match status" value="1"/>
</dbReference>
<reference evidence="4" key="1">
    <citation type="submission" date="2017-09" db="EMBL/GenBank/DDBJ databases">
        <title>Depth-based differentiation of microbial function through sediment-hosted aquifers and enrichment of novel symbionts in the deep terrestrial subsurface.</title>
        <authorList>
            <person name="Probst A.J."/>
            <person name="Ladd B."/>
            <person name="Jarett J.K."/>
            <person name="Geller-Mcgrath D.E."/>
            <person name="Sieber C.M.K."/>
            <person name="Emerson J.B."/>
            <person name="Anantharaman K."/>
            <person name="Thomas B.C."/>
            <person name="Malmstrom R."/>
            <person name="Stieglmeier M."/>
            <person name="Klingl A."/>
            <person name="Woyke T."/>
            <person name="Ryan C.M."/>
            <person name="Banfield J.F."/>
        </authorList>
    </citation>
    <scope>NUCLEOTIDE SEQUENCE [LARGE SCALE GENOMIC DNA]</scope>
</reference>
<evidence type="ECO:0000313" key="4">
    <source>
        <dbReference type="Proteomes" id="UP000228896"/>
    </source>
</evidence>
<keyword evidence="1" id="KW-0378">Hydrolase</keyword>
<feature type="domain" description="Nudix hydrolase" evidence="2">
    <location>
        <begin position="3"/>
        <end position="134"/>
    </location>
</feature>
<dbReference type="InterPro" id="IPR000086">
    <property type="entry name" value="NUDIX_hydrolase_dom"/>
</dbReference>
<organism evidence="3 4">
    <name type="scientific">Candidatus Falkowbacteria bacterium CG02_land_8_20_14_3_00_36_14</name>
    <dbReference type="NCBI Taxonomy" id="1974560"/>
    <lineage>
        <taxon>Bacteria</taxon>
        <taxon>Candidatus Falkowiibacteriota</taxon>
    </lineage>
</organism>
<dbReference type="SUPFAM" id="SSF55811">
    <property type="entry name" value="Nudix"/>
    <property type="match status" value="1"/>
</dbReference>
<dbReference type="InterPro" id="IPR015797">
    <property type="entry name" value="NUDIX_hydrolase-like_dom_sf"/>
</dbReference>
<dbReference type="PROSITE" id="PS00893">
    <property type="entry name" value="NUDIX_BOX"/>
    <property type="match status" value="1"/>
</dbReference>
<proteinExistence type="predicted"/>
<accession>A0A2M7DMC5</accession>